<reference evidence="2 3" key="1">
    <citation type="journal article" date="2010" name="Stand. Genomic Sci.">
        <title>Complete genome sequence of Cellulomonas flavigena type strain (134).</title>
        <authorList>
            <person name="Abt B."/>
            <person name="Foster B."/>
            <person name="Lapidus A."/>
            <person name="Clum A."/>
            <person name="Sun H."/>
            <person name="Pukall R."/>
            <person name="Lucas S."/>
            <person name="Glavina Del Rio T."/>
            <person name="Nolan M."/>
            <person name="Tice H."/>
            <person name="Cheng J.F."/>
            <person name="Pitluck S."/>
            <person name="Liolios K."/>
            <person name="Ivanova N."/>
            <person name="Mavromatis K."/>
            <person name="Ovchinnikova G."/>
            <person name="Pati A."/>
            <person name="Goodwin L."/>
            <person name="Chen A."/>
            <person name="Palaniappan K."/>
            <person name="Land M."/>
            <person name="Hauser L."/>
            <person name="Chang Y.J."/>
            <person name="Jeffries C.D."/>
            <person name="Rohde M."/>
            <person name="Goker M."/>
            <person name="Woyke T."/>
            <person name="Bristow J."/>
            <person name="Eisen J.A."/>
            <person name="Markowitz V."/>
            <person name="Hugenholtz P."/>
            <person name="Kyrpides N.C."/>
            <person name="Klenk H.P."/>
        </authorList>
    </citation>
    <scope>NUCLEOTIDE SEQUENCE [LARGE SCALE GENOMIC DNA]</scope>
    <source>
        <strain evidence="3">ATCC 482 / DSM 20109 / BCRC 11376 / JCM 18109 / NBRC 3775 / NCIMB 8073 / NRS 134</strain>
    </source>
</reference>
<dbReference type="RefSeq" id="WP_013115737.1">
    <property type="nucleotide sequence ID" value="NC_014151.1"/>
</dbReference>
<keyword evidence="3" id="KW-1185">Reference proteome</keyword>
<evidence type="ECO:0000313" key="2">
    <source>
        <dbReference type="EMBL" id="ADG73403.1"/>
    </source>
</evidence>
<gene>
    <name evidence="2" type="ordered locus">Cfla_0488</name>
</gene>
<dbReference type="EMBL" id="CP001964">
    <property type="protein sequence ID" value="ADG73403.1"/>
    <property type="molecule type" value="Genomic_DNA"/>
</dbReference>
<keyword evidence="1" id="KW-1133">Transmembrane helix</keyword>
<dbReference type="HOGENOM" id="CLU_104647_0_0_11"/>
<keyword evidence="1" id="KW-0812">Transmembrane</keyword>
<evidence type="ECO:0000313" key="3">
    <source>
        <dbReference type="Proteomes" id="UP000000849"/>
    </source>
</evidence>
<dbReference type="OrthoDB" id="5198533at2"/>
<dbReference type="KEGG" id="cfl:Cfla_0488"/>
<sequence length="206" mass="21629">MTLYAQTPWRRLRQVVADLLVVAWVVLWVQVGRGVHETVGRLASPGRTLEDAGTSLSESLASAGDTVARVPLVGDDARGPFTAAGGAADSIARAGVQVQDSVEQLALLLGVTIAAVPIALVVGVWWVVRTRFVRRAGAARRILDSAADLDLFALRALATQPVRALAGVSDDPAAAWRRGDPEVVHALASLELRALGLRPPAVPATD</sequence>
<feature type="transmembrane region" description="Helical" evidence="1">
    <location>
        <begin position="105"/>
        <end position="128"/>
    </location>
</feature>
<proteinExistence type="predicted"/>
<evidence type="ECO:0008006" key="4">
    <source>
        <dbReference type="Google" id="ProtNLM"/>
    </source>
</evidence>
<dbReference type="eggNOG" id="ENOG5032U4U">
    <property type="taxonomic scope" value="Bacteria"/>
</dbReference>
<dbReference type="Proteomes" id="UP000000849">
    <property type="component" value="Chromosome"/>
</dbReference>
<keyword evidence="1" id="KW-0472">Membrane</keyword>
<name>D5UHX9_CELFN</name>
<feature type="transmembrane region" description="Helical" evidence="1">
    <location>
        <begin position="12"/>
        <end position="31"/>
    </location>
</feature>
<accession>D5UHX9</accession>
<evidence type="ECO:0000256" key="1">
    <source>
        <dbReference type="SAM" id="Phobius"/>
    </source>
</evidence>
<dbReference type="AlphaFoldDB" id="D5UHX9"/>
<organism evidence="2 3">
    <name type="scientific">Cellulomonas flavigena (strain ATCC 482 / DSM 20109 / BCRC 11376 / JCM 18109 / NBRC 3775 / NCIMB 8073 / NRS 134)</name>
    <dbReference type="NCBI Taxonomy" id="446466"/>
    <lineage>
        <taxon>Bacteria</taxon>
        <taxon>Bacillati</taxon>
        <taxon>Actinomycetota</taxon>
        <taxon>Actinomycetes</taxon>
        <taxon>Micrococcales</taxon>
        <taxon>Cellulomonadaceae</taxon>
        <taxon>Cellulomonas</taxon>
    </lineage>
</organism>
<protein>
    <recommendedName>
        <fullName evidence="4">Transmembrane protein</fullName>
    </recommendedName>
</protein>